<dbReference type="GO" id="GO:0016020">
    <property type="term" value="C:membrane"/>
    <property type="evidence" value="ECO:0007669"/>
    <property type="project" value="InterPro"/>
</dbReference>
<evidence type="ECO:0000259" key="3">
    <source>
        <dbReference type="Pfam" id="PF00892"/>
    </source>
</evidence>
<keyword evidence="2" id="KW-0472">Membrane</keyword>
<protein>
    <submittedName>
        <fullName evidence="4">EamA domain-containing membrane protein RarD</fullName>
    </submittedName>
</protein>
<feature type="transmembrane region" description="Helical" evidence="2">
    <location>
        <begin position="94"/>
        <end position="112"/>
    </location>
</feature>
<name>A0A4R2RJQ8_9RHOB</name>
<dbReference type="InterPro" id="IPR000620">
    <property type="entry name" value="EamA_dom"/>
</dbReference>
<dbReference type="InterPro" id="IPR037185">
    <property type="entry name" value="EmrE-like"/>
</dbReference>
<feature type="transmembrane region" description="Helical" evidence="2">
    <location>
        <begin position="68"/>
        <end position="88"/>
    </location>
</feature>
<accession>A0A4R2RJQ8</accession>
<feature type="transmembrane region" description="Helical" evidence="2">
    <location>
        <begin position="205"/>
        <end position="228"/>
    </location>
</feature>
<dbReference type="AlphaFoldDB" id="A0A4R2RJQ8"/>
<dbReference type="PANTHER" id="PTHR22911:SF103">
    <property type="entry name" value="BLR2811 PROTEIN"/>
    <property type="match status" value="1"/>
</dbReference>
<dbReference type="PANTHER" id="PTHR22911">
    <property type="entry name" value="ACYL-MALONYL CONDENSING ENZYME-RELATED"/>
    <property type="match status" value="1"/>
</dbReference>
<dbReference type="RefSeq" id="WP_165910192.1">
    <property type="nucleotide sequence ID" value="NZ_SLXU01000014.1"/>
</dbReference>
<dbReference type="Gene3D" id="1.10.3730.20">
    <property type="match status" value="1"/>
</dbReference>
<evidence type="ECO:0000256" key="2">
    <source>
        <dbReference type="SAM" id="Phobius"/>
    </source>
</evidence>
<dbReference type="Pfam" id="PF00892">
    <property type="entry name" value="EamA"/>
    <property type="match status" value="2"/>
</dbReference>
<evidence type="ECO:0000313" key="4">
    <source>
        <dbReference type="EMBL" id="TCP59911.1"/>
    </source>
</evidence>
<keyword evidence="2" id="KW-0812">Transmembrane</keyword>
<feature type="transmembrane region" description="Helical" evidence="2">
    <location>
        <begin position="38"/>
        <end position="56"/>
    </location>
</feature>
<gene>
    <name evidence="4" type="ORF">EV663_1147</name>
</gene>
<feature type="transmembrane region" description="Helical" evidence="2">
    <location>
        <begin position="179"/>
        <end position="199"/>
    </location>
</feature>
<keyword evidence="5" id="KW-1185">Reference proteome</keyword>
<feature type="domain" description="EamA" evidence="3">
    <location>
        <begin position="7"/>
        <end position="138"/>
    </location>
</feature>
<feature type="transmembrane region" description="Helical" evidence="2">
    <location>
        <begin position="235"/>
        <end position="255"/>
    </location>
</feature>
<evidence type="ECO:0000313" key="5">
    <source>
        <dbReference type="Proteomes" id="UP000295050"/>
    </source>
</evidence>
<keyword evidence="2" id="KW-1133">Transmembrane helix</keyword>
<dbReference type="EMBL" id="SLXU01000014">
    <property type="protein sequence ID" value="TCP59911.1"/>
    <property type="molecule type" value="Genomic_DNA"/>
</dbReference>
<dbReference type="SUPFAM" id="SSF103481">
    <property type="entry name" value="Multidrug resistance efflux transporter EmrE"/>
    <property type="match status" value="2"/>
</dbReference>
<comment type="caution">
    <text evidence="4">The sequence shown here is derived from an EMBL/GenBank/DDBJ whole genome shotgun (WGS) entry which is preliminary data.</text>
</comment>
<feature type="region of interest" description="Disordered" evidence="1">
    <location>
        <begin position="288"/>
        <end position="308"/>
    </location>
</feature>
<feature type="transmembrane region" description="Helical" evidence="2">
    <location>
        <begin position="124"/>
        <end position="141"/>
    </location>
</feature>
<sequence>MISNNLRGAFFALAGFGAFSLHDAVVKALGGYYAPVQIVFFSALFGFPLVALVLIGQGSGGLRPVHPWWNALRTLALMVVMLSAFYAFATIPFAQAYALIFATPLIITALSVPMLGERVGPRRWAAVVLGLLGVLIVLRPWGEAHLAPGHLAALFSAFAGALVALIMRKIGNAERSAVFLLYPMLANVVVMGAVLPLVYEPMPILHLGGMALVALGSVTAMGLIILAYRAGEAVVVAPMQYSQMLWAIGLGYLVFGERVDGATLAGSAVIALSGLGILWREGQLPPSSARPALHGRARPDPAPSNGPE</sequence>
<feature type="domain" description="EamA" evidence="3">
    <location>
        <begin position="148"/>
        <end position="277"/>
    </location>
</feature>
<feature type="transmembrane region" description="Helical" evidence="2">
    <location>
        <begin position="147"/>
        <end position="167"/>
    </location>
</feature>
<reference evidence="4 5" key="1">
    <citation type="submission" date="2019-03" db="EMBL/GenBank/DDBJ databases">
        <title>Genomic Encyclopedia of Type Strains, Phase IV (KMG-IV): sequencing the most valuable type-strain genomes for metagenomic binning, comparative biology and taxonomic classification.</title>
        <authorList>
            <person name="Goeker M."/>
        </authorList>
    </citation>
    <scope>NUCLEOTIDE SEQUENCE [LARGE SCALE GENOMIC DNA]</scope>
    <source>
        <strain evidence="4 5">DSM 24766</strain>
    </source>
</reference>
<evidence type="ECO:0000256" key="1">
    <source>
        <dbReference type="SAM" id="MobiDB-lite"/>
    </source>
</evidence>
<proteinExistence type="predicted"/>
<dbReference type="Proteomes" id="UP000295050">
    <property type="component" value="Unassembled WGS sequence"/>
</dbReference>
<organism evidence="4 5">
    <name type="scientific">Rhodovulum bhavnagarense</name>
    <dbReference type="NCBI Taxonomy" id="992286"/>
    <lineage>
        <taxon>Bacteria</taxon>
        <taxon>Pseudomonadati</taxon>
        <taxon>Pseudomonadota</taxon>
        <taxon>Alphaproteobacteria</taxon>
        <taxon>Rhodobacterales</taxon>
        <taxon>Paracoccaceae</taxon>
        <taxon>Rhodovulum</taxon>
    </lineage>
</organism>